<gene>
    <name evidence="1" type="ORF">CEY15_17260</name>
</gene>
<evidence type="ECO:0000313" key="1">
    <source>
        <dbReference type="EMBL" id="PAY21747.1"/>
    </source>
</evidence>
<sequence>MGFSDRKASIVAEAYRRTKSHVAYLDESYQAPDPIGHHRKTFYLFTAVVVAQDDMDELRGGLLEIAGSTHWHTTEALLTAGGRRATEDMLGYLADGKETCVIAHQVSVDPVDHDAEDARRACYRSLAEELAAGRAGSWSPIELLILEERNQRNFRNKDDKNHKELIRENRIPRNTRLLQTSPSAERLLWLPDLVSSAFRRTITHTDGTNELFEIVKPQVYFLEAGD</sequence>
<name>A0A2A2WKM1_9ACTN</name>
<comment type="caution">
    <text evidence="1">The sequence shown here is derived from an EMBL/GenBank/DDBJ whole genome shotgun (WGS) entry which is preliminary data.</text>
</comment>
<keyword evidence="2" id="KW-1185">Reference proteome</keyword>
<dbReference type="EMBL" id="NTGA01000054">
    <property type="protein sequence ID" value="PAY21747.1"/>
    <property type="molecule type" value="Genomic_DNA"/>
</dbReference>
<dbReference type="AlphaFoldDB" id="A0A2A2WKM1"/>
<reference evidence="2" key="1">
    <citation type="submission" date="2017-09" db="EMBL/GenBank/DDBJ databases">
        <authorList>
            <person name="Zhang Y."/>
            <person name="Huang X."/>
            <person name="Liu J."/>
            <person name="Lu L."/>
            <person name="Peng K."/>
        </authorList>
    </citation>
    <scope>NUCLEOTIDE SEQUENCE [LARGE SCALE GENOMIC DNA]</scope>
    <source>
        <strain evidence="2">S-XJ-1</strain>
    </source>
</reference>
<evidence type="ECO:0000313" key="2">
    <source>
        <dbReference type="Proteomes" id="UP000218810"/>
    </source>
</evidence>
<dbReference type="RefSeq" id="WP_095719448.1">
    <property type="nucleotide sequence ID" value="NZ_NTGA01000054.1"/>
</dbReference>
<dbReference type="Proteomes" id="UP000218810">
    <property type="component" value="Unassembled WGS sequence"/>
</dbReference>
<accession>A0A2A2WKM1</accession>
<organism evidence="1 2">
    <name type="scientific">Dietzia natronolimnaea</name>
    <dbReference type="NCBI Taxonomy" id="161920"/>
    <lineage>
        <taxon>Bacteria</taxon>
        <taxon>Bacillati</taxon>
        <taxon>Actinomycetota</taxon>
        <taxon>Actinomycetes</taxon>
        <taxon>Mycobacteriales</taxon>
        <taxon>Dietziaceae</taxon>
        <taxon>Dietzia</taxon>
    </lineage>
</organism>
<evidence type="ECO:0008006" key="3">
    <source>
        <dbReference type="Google" id="ProtNLM"/>
    </source>
</evidence>
<dbReference type="OrthoDB" id="4546241at2"/>
<protein>
    <recommendedName>
        <fullName evidence="3">DUF3800 domain-containing protein</fullName>
    </recommendedName>
</protein>
<proteinExistence type="predicted"/>